<evidence type="ECO:0000313" key="5">
    <source>
        <dbReference type="Proteomes" id="UP001642360"/>
    </source>
</evidence>
<dbReference type="InterPro" id="IPR050279">
    <property type="entry name" value="Plant_def-hormone_signal"/>
</dbReference>
<organism evidence="4 5">
    <name type="scientific">Ilex paraguariensis</name>
    <name type="common">yerba mate</name>
    <dbReference type="NCBI Taxonomy" id="185542"/>
    <lineage>
        <taxon>Eukaryota</taxon>
        <taxon>Viridiplantae</taxon>
        <taxon>Streptophyta</taxon>
        <taxon>Embryophyta</taxon>
        <taxon>Tracheophyta</taxon>
        <taxon>Spermatophyta</taxon>
        <taxon>Magnoliopsida</taxon>
        <taxon>eudicotyledons</taxon>
        <taxon>Gunneridae</taxon>
        <taxon>Pentapetalae</taxon>
        <taxon>asterids</taxon>
        <taxon>campanulids</taxon>
        <taxon>Aquifoliales</taxon>
        <taxon>Aquifoliaceae</taxon>
        <taxon>Ilex</taxon>
    </lineage>
</organism>
<sequence>MGVFTTTEEYTSAVAPARMFKALVVDSHILIPKLVPQSIKSVDFVHGNGGIGSIKQTVFPEGSHLKFLKHRIDALDEANYHCQYTLIEGDILGDILEKVVYEVKFESSSGGCVCKTTSHYHTKEGVELKEDEIKAGKDKATGMLKVVEDYLLTNPDIYA</sequence>
<evidence type="ECO:0000256" key="1">
    <source>
        <dbReference type="ARBA" id="ARBA00009744"/>
    </source>
</evidence>
<dbReference type="InterPro" id="IPR023393">
    <property type="entry name" value="START-like_dom_sf"/>
</dbReference>
<evidence type="ECO:0000259" key="3">
    <source>
        <dbReference type="Pfam" id="PF00407"/>
    </source>
</evidence>
<dbReference type="InterPro" id="IPR024949">
    <property type="entry name" value="Bet_v_I_allergen"/>
</dbReference>
<evidence type="ECO:0000313" key="4">
    <source>
        <dbReference type="EMBL" id="CAK9185818.1"/>
    </source>
</evidence>
<proteinExistence type="inferred from homology"/>
<dbReference type="AlphaFoldDB" id="A0ABC8UXK6"/>
<accession>A0ABC8UXK6</accession>
<reference evidence="4 5" key="1">
    <citation type="submission" date="2024-02" db="EMBL/GenBank/DDBJ databases">
        <authorList>
            <person name="Vignale AGUSTIN F."/>
            <person name="Sosa J E."/>
            <person name="Modenutti C."/>
        </authorList>
    </citation>
    <scope>NUCLEOTIDE SEQUENCE [LARGE SCALE GENOMIC DNA]</scope>
</reference>
<dbReference type="Proteomes" id="UP001642360">
    <property type="component" value="Unassembled WGS sequence"/>
</dbReference>
<dbReference type="SUPFAM" id="SSF55961">
    <property type="entry name" value="Bet v1-like"/>
    <property type="match status" value="1"/>
</dbReference>
<evidence type="ECO:0000256" key="2">
    <source>
        <dbReference type="RuleBase" id="RU000409"/>
    </source>
</evidence>
<dbReference type="CDD" id="cd07816">
    <property type="entry name" value="Bet_v1-like"/>
    <property type="match status" value="1"/>
</dbReference>
<feature type="domain" description="Bet v I/Major latex protein" evidence="3">
    <location>
        <begin position="1"/>
        <end position="153"/>
    </location>
</feature>
<name>A0ABC8UXK6_9AQUA</name>
<gene>
    <name evidence="4" type="ORF">ILEXP_LOCUS56254</name>
</gene>
<dbReference type="FunFam" id="3.30.530.20:FF:000007">
    <property type="entry name" value="Major pollen allergen Bet v 1-A"/>
    <property type="match status" value="1"/>
</dbReference>
<dbReference type="PANTHER" id="PTHR31213">
    <property type="entry name" value="OS08G0374000 PROTEIN-RELATED"/>
    <property type="match status" value="1"/>
</dbReference>
<dbReference type="EMBL" id="CAUOFW020009446">
    <property type="protein sequence ID" value="CAK9185818.1"/>
    <property type="molecule type" value="Genomic_DNA"/>
</dbReference>
<dbReference type="InterPro" id="IPR000916">
    <property type="entry name" value="Bet_v_I/MLP"/>
</dbReference>
<comment type="similarity">
    <text evidence="1 2">Belongs to the BetVI family.</text>
</comment>
<dbReference type="PROSITE" id="PS00451">
    <property type="entry name" value="PATHOGENESIS_BETVI"/>
    <property type="match status" value="1"/>
</dbReference>
<dbReference type="Gene3D" id="3.30.530.20">
    <property type="match status" value="1"/>
</dbReference>
<keyword evidence="2" id="KW-0568">Pathogenesis-related protein</keyword>
<keyword evidence="5" id="KW-1185">Reference proteome</keyword>
<protein>
    <recommendedName>
        <fullName evidence="3">Bet v I/Major latex protein domain-containing protein</fullName>
    </recommendedName>
</protein>
<dbReference type="PRINTS" id="PR00634">
    <property type="entry name" value="BETALLERGEN"/>
</dbReference>
<comment type="caution">
    <text evidence="4">The sequence shown here is derived from an EMBL/GenBank/DDBJ whole genome shotgun (WGS) entry which is preliminary data.</text>
</comment>
<keyword evidence="2" id="KW-0611">Plant defense</keyword>
<dbReference type="PANTHER" id="PTHR31213:SF157">
    <property type="entry name" value="MAJOR ALLERGEN MAL D 1-LIKE"/>
    <property type="match status" value="1"/>
</dbReference>
<dbReference type="Pfam" id="PF00407">
    <property type="entry name" value="Bet_v_1"/>
    <property type="match status" value="1"/>
</dbReference>
<dbReference type="GO" id="GO:0006952">
    <property type="term" value="P:defense response"/>
    <property type="evidence" value="ECO:0007669"/>
    <property type="project" value="UniProtKB-KW"/>
</dbReference>